<comment type="similarity">
    <text evidence="1">Belongs to the protein kinase superfamily. CAMK Ser/Thr protein kinase family. CaMK subfamily.</text>
</comment>
<evidence type="ECO:0000256" key="4">
    <source>
        <dbReference type="ARBA" id="ARBA00022679"/>
    </source>
</evidence>
<feature type="domain" description="Protein kinase" evidence="12">
    <location>
        <begin position="557"/>
        <end position="814"/>
    </location>
</feature>
<dbReference type="GO" id="GO:0005524">
    <property type="term" value="F:ATP binding"/>
    <property type="evidence" value="ECO:0007669"/>
    <property type="project" value="UniProtKB-UniRule"/>
</dbReference>
<dbReference type="SUPFAM" id="SSF56112">
    <property type="entry name" value="Protein kinase-like (PK-like)"/>
    <property type="match status" value="1"/>
</dbReference>
<keyword evidence="7 10" id="KW-0067">ATP-binding</keyword>
<dbReference type="PROSITE" id="PS50011">
    <property type="entry name" value="PROTEIN_KINASE_DOM"/>
    <property type="match status" value="1"/>
</dbReference>
<dbReference type="FunFam" id="1.10.510.10:FF:000066">
    <property type="entry name" value="Serine/threonine-protein kinase DCLK1 isoform 2"/>
    <property type="match status" value="1"/>
</dbReference>
<dbReference type="Gene3D" id="3.10.20.230">
    <property type="entry name" value="Doublecortin domain"/>
    <property type="match status" value="2"/>
</dbReference>
<evidence type="ECO:0000256" key="7">
    <source>
        <dbReference type="ARBA" id="ARBA00022840"/>
    </source>
</evidence>
<dbReference type="Gene3D" id="1.10.510.10">
    <property type="entry name" value="Transferase(Phosphotransferase) domain 1"/>
    <property type="match status" value="1"/>
</dbReference>
<dbReference type="InterPro" id="IPR000719">
    <property type="entry name" value="Prot_kinase_dom"/>
</dbReference>
<protein>
    <recommendedName>
        <fullName evidence="2">non-specific serine/threonine protein kinase</fullName>
        <ecNumber evidence="2">2.7.11.1</ecNumber>
    </recommendedName>
</protein>
<dbReference type="SUPFAM" id="SSF89837">
    <property type="entry name" value="Doublecortin (DC)"/>
    <property type="match status" value="2"/>
</dbReference>
<proteinExistence type="inferred from homology"/>
<dbReference type="Pfam" id="PF03607">
    <property type="entry name" value="DCX"/>
    <property type="match status" value="2"/>
</dbReference>
<name>A0A813P9U1_9BILA</name>
<dbReference type="InterPro" id="IPR011009">
    <property type="entry name" value="Kinase-like_dom_sf"/>
</dbReference>
<feature type="domain" description="Doublecortin" evidence="13">
    <location>
        <begin position="216"/>
        <end position="289"/>
    </location>
</feature>
<dbReference type="EMBL" id="CAJNOC010000339">
    <property type="protein sequence ID" value="CAF0747456.1"/>
    <property type="molecule type" value="Genomic_DNA"/>
</dbReference>
<feature type="binding site" evidence="10">
    <location>
        <position position="586"/>
    </location>
    <ligand>
        <name>ATP</name>
        <dbReference type="ChEBI" id="CHEBI:30616"/>
    </ligand>
</feature>
<dbReference type="PANTHER" id="PTHR24347">
    <property type="entry name" value="SERINE/THREONINE-PROTEIN KINASE"/>
    <property type="match status" value="1"/>
</dbReference>
<dbReference type="Pfam" id="PF00069">
    <property type="entry name" value="Pkinase"/>
    <property type="match status" value="1"/>
</dbReference>
<dbReference type="InterPro" id="IPR008271">
    <property type="entry name" value="Ser/Thr_kinase_AS"/>
</dbReference>
<dbReference type="InterPro" id="IPR017441">
    <property type="entry name" value="Protein_kinase_ATP_BS"/>
</dbReference>
<dbReference type="AlphaFoldDB" id="A0A813P9U1"/>
<evidence type="ECO:0000256" key="8">
    <source>
        <dbReference type="ARBA" id="ARBA00047899"/>
    </source>
</evidence>
<evidence type="ECO:0000256" key="9">
    <source>
        <dbReference type="ARBA" id="ARBA00048679"/>
    </source>
</evidence>
<evidence type="ECO:0000256" key="1">
    <source>
        <dbReference type="ARBA" id="ARBA00005354"/>
    </source>
</evidence>
<comment type="catalytic activity">
    <reaction evidence="9">
        <text>L-seryl-[protein] + ATP = O-phospho-L-seryl-[protein] + ADP + H(+)</text>
        <dbReference type="Rhea" id="RHEA:17989"/>
        <dbReference type="Rhea" id="RHEA-COMP:9863"/>
        <dbReference type="Rhea" id="RHEA-COMP:11604"/>
        <dbReference type="ChEBI" id="CHEBI:15378"/>
        <dbReference type="ChEBI" id="CHEBI:29999"/>
        <dbReference type="ChEBI" id="CHEBI:30616"/>
        <dbReference type="ChEBI" id="CHEBI:83421"/>
        <dbReference type="ChEBI" id="CHEBI:456216"/>
        <dbReference type="EC" id="2.7.11.1"/>
    </reaction>
</comment>
<comment type="catalytic activity">
    <reaction evidence="8">
        <text>L-threonyl-[protein] + ATP = O-phospho-L-threonyl-[protein] + ADP + H(+)</text>
        <dbReference type="Rhea" id="RHEA:46608"/>
        <dbReference type="Rhea" id="RHEA-COMP:11060"/>
        <dbReference type="Rhea" id="RHEA-COMP:11605"/>
        <dbReference type="ChEBI" id="CHEBI:15378"/>
        <dbReference type="ChEBI" id="CHEBI:30013"/>
        <dbReference type="ChEBI" id="CHEBI:30616"/>
        <dbReference type="ChEBI" id="CHEBI:61977"/>
        <dbReference type="ChEBI" id="CHEBI:456216"/>
        <dbReference type="EC" id="2.7.11.1"/>
    </reaction>
</comment>
<dbReference type="PROSITE" id="PS00108">
    <property type="entry name" value="PROTEIN_KINASE_ST"/>
    <property type="match status" value="1"/>
</dbReference>
<sequence>METMSLMPVFSNNKNHNLVDDIDAYRDTHVNTEKDSYEKRPRKVTFYKNGDKYFAGKMVTITPNRYYSFKDLMNHLNKCVDLPYGVRRVYTPVSGREIYDIDELADGSSYVCASFEPFRHAKYGDLPSVNWNSYTVSKSTDLPSTNLHSTQPLSTLSSSSNQNYYLPKIKQFPLANNNGLSLNNSVNNHSSRKVQLGGSRLNASLPGVSETGAKPRIVTIIRATERPRKKITILLNRKALYSFEQFVCDISDAFGLPQWKNDKIRKLYTLKGKRVQAISDFFRDDDIFIGVSGKEPLKGHLIVDLLQEIYPDNEEYAQNLFKDWETSRSKSRSTKPRHSSLDHHKDNLSSNKKENAYNTDGEVSTSDKKTNYTVEFDENGRRKKKKKVSDSDPALDMELQRQRERLKLIEIERKKRESNTNKENNNTTSTTNSKRVNILSPINNPEIVVEKKPKRKIKFKPNPIPESSIEPNQNDIVLKKSPSAMSVKENDDRKQVKSKSPTSVGSNFKEDLKEPILTPRKKDHEHKELILKTPRKEKTPIKLKRQITNFNRILDRYEIIKTLGDGNFAVVKQAKLKNTDHEYAIKIIDKSKMKGKENMIENEIHIMKSCNHPNIVKLHEEFETKDEVYLITDLVKGGDLFDAISQSVKFNERDSACMIQDICEALFYLHSKNIVHRDLKPENLLVMRKKDDRISIKLADFGLAMEVKDAIYTVCGTPTYVAPEILSEIGYGLEVDMWACGVITYILLCGFPPFRSLDRNQDELFQYIQAGEFEFLMPYWEGISESSKDLINHLLVVDKKKRWKAVDVLCHPWIITQGNSKPLPPKFDKFKEEYLKELADKAKIYAAEPFAPK</sequence>
<evidence type="ECO:0000313" key="15">
    <source>
        <dbReference type="Proteomes" id="UP000663879"/>
    </source>
</evidence>
<dbReference type="SMART" id="SM00220">
    <property type="entry name" value="S_TKc"/>
    <property type="match status" value="1"/>
</dbReference>
<feature type="compositionally biased region" description="Low complexity" evidence="11">
    <location>
        <begin position="421"/>
        <end position="435"/>
    </location>
</feature>
<feature type="domain" description="Doublecortin" evidence="13">
    <location>
        <begin position="42"/>
        <end position="124"/>
    </location>
</feature>
<keyword evidence="4" id="KW-0808">Transferase</keyword>
<dbReference type="PROSITE" id="PS50309">
    <property type="entry name" value="DC"/>
    <property type="match status" value="2"/>
</dbReference>
<evidence type="ECO:0000256" key="3">
    <source>
        <dbReference type="ARBA" id="ARBA00022527"/>
    </source>
</evidence>
<dbReference type="GO" id="GO:0035556">
    <property type="term" value="P:intracellular signal transduction"/>
    <property type="evidence" value="ECO:0007669"/>
    <property type="project" value="InterPro"/>
</dbReference>
<feature type="compositionally biased region" description="Basic and acidic residues" evidence="11">
    <location>
        <begin position="398"/>
        <end position="420"/>
    </location>
</feature>
<dbReference type="OrthoDB" id="1738954at2759"/>
<organism evidence="14 15">
    <name type="scientific">Brachionus calyciflorus</name>
    <dbReference type="NCBI Taxonomy" id="104777"/>
    <lineage>
        <taxon>Eukaryota</taxon>
        <taxon>Metazoa</taxon>
        <taxon>Spiralia</taxon>
        <taxon>Gnathifera</taxon>
        <taxon>Rotifera</taxon>
        <taxon>Eurotatoria</taxon>
        <taxon>Monogononta</taxon>
        <taxon>Pseudotrocha</taxon>
        <taxon>Ploima</taxon>
        <taxon>Brachionidae</taxon>
        <taxon>Brachionus</taxon>
    </lineage>
</organism>
<accession>A0A813P9U1</accession>
<dbReference type="Proteomes" id="UP000663879">
    <property type="component" value="Unassembled WGS sequence"/>
</dbReference>
<evidence type="ECO:0000256" key="11">
    <source>
        <dbReference type="SAM" id="MobiDB-lite"/>
    </source>
</evidence>
<dbReference type="EC" id="2.7.11.1" evidence="2"/>
<gene>
    <name evidence="14" type="ORF">OXX778_LOCUS3730</name>
</gene>
<comment type="caution">
    <text evidence="14">The sequence shown here is derived from an EMBL/GenBank/DDBJ whole genome shotgun (WGS) entry which is preliminary data.</text>
</comment>
<keyword evidence="5 10" id="KW-0547">Nucleotide-binding</keyword>
<evidence type="ECO:0000256" key="2">
    <source>
        <dbReference type="ARBA" id="ARBA00012513"/>
    </source>
</evidence>
<feature type="compositionally biased region" description="Basic and acidic residues" evidence="11">
    <location>
        <begin position="339"/>
        <end position="355"/>
    </location>
</feature>
<dbReference type="InterPro" id="IPR003533">
    <property type="entry name" value="Doublecortin_dom"/>
</dbReference>
<feature type="region of interest" description="Disordered" evidence="11">
    <location>
        <begin position="327"/>
        <end position="435"/>
    </location>
</feature>
<feature type="region of interest" description="Disordered" evidence="11">
    <location>
        <begin position="483"/>
        <end position="508"/>
    </location>
</feature>
<dbReference type="InterPro" id="IPR036572">
    <property type="entry name" value="Doublecortin_dom_sf"/>
</dbReference>
<evidence type="ECO:0000256" key="10">
    <source>
        <dbReference type="PROSITE-ProRule" id="PRU10141"/>
    </source>
</evidence>
<evidence type="ECO:0000256" key="5">
    <source>
        <dbReference type="ARBA" id="ARBA00022741"/>
    </source>
</evidence>
<dbReference type="FunFam" id="3.30.200.20:FF:000003">
    <property type="entry name" value="Non-specific serine/threonine protein kinase"/>
    <property type="match status" value="1"/>
</dbReference>
<dbReference type="SMART" id="SM00537">
    <property type="entry name" value="DCX"/>
    <property type="match status" value="2"/>
</dbReference>
<dbReference type="PROSITE" id="PS00107">
    <property type="entry name" value="PROTEIN_KINASE_ATP"/>
    <property type="match status" value="1"/>
</dbReference>
<dbReference type="GO" id="GO:0004674">
    <property type="term" value="F:protein serine/threonine kinase activity"/>
    <property type="evidence" value="ECO:0007669"/>
    <property type="project" value="UniProtKB-KW"/>
</dbReference>
<evidence type="ECO:0000256" key="6">
    <source>
        <dbReference type="ARBA" id="ARBA00022777"/>
    </source>
</evidence>
<keyword evidence="15" id="KW-1185">Reference proteome</keyword>
<keyword evidence="3" id="KW-0723">Serine/threonine-protein kinase</keyword>
<dbReference type="CDD" id="cd14095">
    <property type="entry name" value="STKc_DCKL"/>
    <property type="match status" value="1"/>
</dbReference>
<evidence type="ECO:0000259" key="12">
    <source>
        <dbReference type="PROSITE" id="PS50011"/>
    </source>
</evidence>
<evidence type="ECO:0000259" key="13">
    <source>
        <dbReference type="PROSITE" id="PS50309"/>
    </source>
</evidence>
<feature type="compositionally biased region" description="Basic residues" evidence="11">
    <location>
        <begin position="329"/>
        <end position="338"/>
    </location>
</feature>
<reference evidence="14" key="1">
    <citation type="submission" date="2021-02" db="EMBL/GenBank/DDBJ databases">
        <authorList>
            <person name="Nowell W R."/>
        </authorList>
    </citation>
    <scope>NUCLEOTIDE SEQUENCE</scope>
    <source>
        <strain evidence="14">Ploen Becks lab</strain>
    </source>
</reference>
<keyword evidence="6" id="KW-0418">Kinase</keyword>
<evidence type="ECO:0000313" key="14">
    <source>
        <dbReference type="EMBL" id="CAF0747456.1"/>
    </source>
</evidence>